<feature type="compositionally biased region" description="Polar residues" evidence="2">
    <location>
        <begin position="200"/>
        <end position="210"/>
    </location>
</feature>
<proteinExistence type="predicted"/>
<evidence type="ECO:0000259" key="3">
    <source>
        <dbReference type="PROSITE" id="PS50053"/>
    </source>
</evidence>
<evidence type="ECO:0000259" key="4">
    <source>
        <dbReference type="PROSITE" id="PS51035"/>
    </source>
</evidence>
<dbReference type="GO" id="GO:0005737">
    <property type="term" value="C:cytoplasm"/>
    <property type="evidence" value="ECO:0007669"/>
    <property type="project" value="TreeGrafter"/>
</dbReference>
<gene>
    <name evidence="5" type="ORF">POTOM_051949</name>
</gene>
<evidence type="ECO:0000256" key="2">
    <source>
        <dbReference type="SAM" id="MobiDB-lite"/>
    </source>
</evidence>
<evidence type="ECO:0000313" key="6">
    <source>
        <dbReference type="Proteomes" id="UP000886885"/>
    </source>
</evidence>
<evidence type="ECO:0000256" key="1">
    <source>
        <dbReference type="SAM" id="Coils"/>
    </source>
</evidence>
<dbReference type="AlphaFoldDB" id="A0A8X7Y2K9"/>
<keyword evidence="6" id="KW-1185">Reference proteome</keyword>
<dbReference type="GO" id="GO:0051087">
    <property type="term" value="F:protein-folding chaperone binding"/>
    <property type="evidence" value="ECO:0007669"/>
    <property type="project" value="InterPro"/>
</dbReference>
<dbReference type="SMART" id="SM00264">
    <property type="entry name" value="BAG"/>
    <property type="match status" value="1"/>
</dbReference>
<dbReference type="InterPro" id="IPR003103">
    <property type="entry name" value="BAG_domain"/>
</dbReference>
<dbReference type="PANTHER" id="PTHR12329">
    <property type="entry name" value="BCL2-ASSOCIATED ATHANOGENE"/>
    <property type="match status" value="1"/>
</dbReference>
<keyword evidence="1" id="KW-0175">Coiled coil</keyword>
<dbReference type="PROSITE" id="PS50053">
    <property type="entry name" value="UBIQUITIN_2"/>
    <property type="match status" value="1"/>
</dbReference>
<feature type="region of interest" description="Disordered" evidence="2">
    <location>
        <begin position="194"/>
        <end position="240"/>
    </location>
</feature>
<organism evidence="5 6">
    <name type="scientific">Populus tomentosa</name>
    <name type="common">Chinese white poplar</name>
    <dbReference type="NCBI Taxonomy" id="118781"/>
    <lineage>
        <taxon>Eukaryota</taxon>
        <taxon>Viridiplantae</taxon>
        <taxon>Streptophyta</taxon>
        <taxon>Embryophyta</taxon>
        <taxon>Tracheophyta</taxon>
        <taxon>Spermatophyta</taxon>
        <taxon>Magnoliopsida</taxon>
        <taxon>eudicotyledons</taxon>
        <taxon>Gunneridae</taxon>
        <taxon>Pentapetalae</taxon>
        <taxon>rosids</taxon>
        <taxon>fabids</taxon>
        <taxon>Malpighiales</taxon>
        <taxon>Salicaceae</taxon>
        <taxon>Saliceae</taxon>
        <taxon>Populus</taxon>
    </lineage>
</organism>
<dbReference type="GO" id="GO:0050821">
    <property type="term" value="P:protein stabilization"/>
    <property type="evidence" value="ECO:0007669"/>
    <property type="project" value="TreeGrafter"/>
</dbReference>
<dbReference type="Pfam" id="PF00240">
    <property type="entry name" value="ubiquitin"/>
    <property type="match status" value="1"/>
</dbReference>
<dbReference type="GO" id="GO:0000774">
    <property type="term" value="F:adenyl-nucleotide exchange factor activity"/>
    <property type="evidence" value="ECO:0007669"/>
    <property type="project" value="TreeGrafter"/>
</dbReference>
<protein>
    <recommendedName>
        <fullName evidence="7">BCL-2-associated athanogene 4</fullName>
    </recommendedName>
</protein>
<accession>A0A8X7Y2K9</accession>
<comment type="caution">
    <text evidence="5">The sequence shown here is derived from an EMBL/GenBank/DDBJ whole genome shotgun (WGS) entry which is preliminary data.</text>
</comment>
<sequence>MSLLIPLSVIEQQTGLESEKQRILFRGNEKEDGETLQEAGVRDNSKILVLEDAVRMEMKEGEDTSTATMQENVEEVKGNDKEMLKAFRAIEETRKEIDKLAERVGALEVAVSGGTRVSEDEFGVFSELLMRQLLKLDAIEAEGEARVQRKAEVCVCVVELDFLYICLSHSNSSLQQVRRVQNFHEILDNLKARNPKPLGNSGSASVTTEWETFDSGSGSSSPPPSIPSSTRITQDWERLE</sequence>
<feature type="domain" description="Ubiquitin-like" evidence="3">
    <location>
        <begin position="10"/>
        <end position="50"/>
    </location>
</feature>
<dbReference type="PANTHER" id="PTHR12329:SF40">
    <property type="entry name" value="BAG FAMILY MOLECULAR CHAPERONE REGULATOR 4"/>
    <property type="match status" value="1"/>
</dbReference>
<dbReference type="Proteomes" id="UP000886885">
    <property type="component" value="Chromosome 16A"/>
</dbReference>
<dbReference type="Pfam" id="PF02179">
    <property type="entry name" value="BAG"/>
    <property type="match status" value="1"/>
</dbReference>
<dbReference type="InterPro" id="IPR000626">
    <property type="entry name" value="Ubiquitin-like_dom"/>
</dbReference>
<feature type="coiled-coil region" evidence="1">
    <location>
        <begin position="83"/>
        <end position="110"/>
    </location>
</feature>
<evidence type="ECO:0000313" key="5">
    <source>
        <dbReference type="EMBL" id="KAG6745298.1"/>
    </source>
</evidence>
<dbReference type="OrthoDB" id="417450at2759"/>
<dbReference type="EMBL" id="JAAWWB010000031">
    <property type="protein sequence ID" value="KAG6745298.1"/>
    <property type="molecule type" value="Genomic_DNA"/>
</dbReference>
<dbReference type="InterPro" id="IPR039773">
    <property type="entry name" value="BAG_chaperone_regulator"/>
</dbReference>
<dbReference type="PROSITE" id="PS51035">
    <property type="entry name" value="BAG"/>
    <property type="match status" value="1"/>
</dbReference>
<feature type="domain" description="BAG" evidence="4">
    <location>
        <begin position="86"/>
        <end position="154"/>
    </location>
</feature>
<reference evidence="5" key="1">
    <citation type="journal article" date="2020" name="bioRxiv">
        <title>Hybrid origin of Populus tomentosa Carr. identified through genome sequencing and phylogenomic analysis.</title>
        <authorList>
            <person name="An X."/>
            <person name="Gao K."/>
            <person name="Chen Z."/>
            <person name="Li J."/>
            <person name="Yang X."/>
            <person name="Yang X."/>
            <person name="Zhou J."/>
            <person name="Guo T."/>
            <person name="Zhao T."/>
            <person name="Huang S."/>
            <person name="Miao D."/>
            <person name="Khan W.U."/>
            <person name="Rao P."/>
            <person name="Ye M."/>
            <person name="Lei B."/>
            <person name="Liao W."/>
            <person name="Wang J."/>
            <person name="Ji L."/>
            <person name="Li Y."/>
            <person name="Guo B."/>
            <person name="Mustafa N.S."/>
            <person name="Li S."/>
            <person name="Yun Q."/>
            <person name="Keller S.R."/>
            <person name="Mao J."/>
            <person name="Zhang R."/>
            <person name="Strauss S.H."/>
        </authorList>
    </citation>
    <scope>NUCLEOTIDE SEQUENCE</scope>
    <source>
        <strain evidence="5">GM15</strain>
        <tissue evidence="5">Leaf</tissue>
    </source>
</reference>
<name>A0A8X7Y2K9_POPTO</name>
<evidence type="ECO:0008006" key="7">
    <source>
        <dbReference type="Google" id="ProtNLM"/>
    </source>
</evidence>